<name>K0RC54_THAOC</name>
<evidence type="ECO:0000256" key="1">
    <source>
        <dbReference type="SAM" id="MobiDB-lite"/>
    </source>
</evidence>
<evidence type="ECO:0000313" key="2">
    <source>
        <dbReference type="EMBL" id="EJK49859.1"/>
    </source>
</evidence>
<dbReference type="Proteomes" id="UP000266841">
    <property type="component" value="Unassembled WGS sequence"/>
</dbReference>
<gene>
    <name evidence="2" type="ORF">THAOC_31226</name>
</gene>
<evidence type="ECO:0000313" key="3">
    <source>
        <dbReference type="Proteomes" id="UP000266841"/>
    </source>
</evidence>
<feature type="region of interest" description="Disordered" evidence="1">
    <location>
        <begin position="75"/>
        <end position="95"/>
    </location>
</feature>
<dbReference type="AlphaFoldDB" id="K0RC54"/>
<proteinExistence type="predicted"/>
<organism evidence="2 3">
    <name type="scientific">Thalassiosira oceanica</name>
    <name type="common">Marine diatom</name>
    <dbReference type="NCBI Taxonomy" id="159749"/>
    <lineage>
        <taxon>Eukaryota</taxon>
        <taxon>Sar</taxon>
        <taxon>Stramenopiles</taxon>
        <taxon>Ochrophyta</taxon>
        <taxon>Bacillariophyta</taxon>
        <taxon>Coscinodiscophyceae</taxon>
        <taxon>Thalassiosirophycidae</taxon>
        <taxon>Thalassiosirales</taxon>
        <taxon>Thalassiosiraceae</taxon>
        <taxon>Thalassiosira</taxon>
    </lineage>
</organism>
<feature type="compositionally biased region" description="Gly residues" evidence="1">
    <location>
        <begin position="86"/>
        <end position="95"/>
    </location>
</feature>
<dbReference type="EMBL" id="AGNL01044384">
    <property type="protein sequence ID" value="EJK49859.1"/>
    <property type="molecule type" value="Genomic_DNA"/>
</dbReference>
<reference evidence="2 3" key="1">
    <citation type="journal article" date="2012" name="Genome Biol.">
        <title>Genome and low-iron response of an oceanic diatom adapted to chronic iron limitation.</title>
        <authorList>
            <person name="Lommer M."/>
            <person name="Specht M."/>
            <person name="Roy A.S."/>
            <person name="Kraemer L."/>
            <person name="Andreson R."/>
            <person name="Gutowska M.A."/>
            <person name="Wolf J."/>
            <person name="Bergner S.V."/>
            <person name="Schilhabel M.B."/>
            <person name="Klostermeier U.C."/>
            <person name="Beiko R.G."/>
            <person name="Rosenstiel P."/>
            <person name="Hippler M."/>
            <person name="Laroche J."/>
        </authorList>
    </citation>
    <scope>NUCLEOTIDE SEQUENCE [LARGE SCALE GENOMIC DNA]</scope>
    <source>
        <strain evidence="2 3">CCMP1005</strain>
    </source>
</reference>
<sequence length="95" mass="10435">MNWSSVEDHRTIVLDAGDQANTIFSLTKNTVHVEPMQIAYSLDRSPIAARLLLLPLVAGTTRHDSCRPSVVYPNRNVKEKQLKQRGSGGGAQLGH</sequence>
<comment type="caution">
    <text evidence="2">The sequence shown here is derived from an EMBL/GenBank/DDBJ whole genome shotgun (WGS) entry which is preliminary data.</text>
</comment>
<keyword evidence="3" id="KW-1185">Reference proteome</keyword>
<protein>
    <submittedName>
        <fullName evidence="2">Uncharacterized protein</fullName>
    </submittedName>
</protein>
<accession>K0RC54</accession>